<dbReference type="Ensembl" id="ENSPKIT00000036242.1">
    <property type="protein sequence ID" value="ENSPKIP00000018408.1"/>
    <property type="gene ID" value="ENSPKIG00000003988.1"/>
</dbReference>
<evidence type="ECO:0000256" key="2">
    <source>
        <dbReference type="ARBA" id="ARBA00005343"/>
    </source>
</evidence>
<feature type="transmembrane region" description="Helical" evidence="13">
    <location>
        <begin position="6"/>
        <end position="27"/>
    </location>
</feature>
<feature type="compositionally biased region" description="Basic and acidic residues" evidence="12">
    <location>
        <begin position="35"/>
        <end position="47"/>
    </location>
</feature>
<keyword evidence="4" id="KW-0597">Phosphoprotein</keyword>
<protein>
    <recommendedName>
        <fullName evidence="14">Syndecan/Neurexin domain-containing protein</fullName>
    </recommendedName>
</protein>
<evidence type="ECO:0000256" key="4">
    <source>
        <dbReference type="ARBA" id="ARBA00022553"/>
    </source>
</evidence>
<keyword evidence="10" id="KW-0325">Glycoprotein</keyword>
<sequence>RGPRPAWVTAGCLVAFALAITLISFMVHRLKNKDEGNYDMGNERHANDGYQKPARQEECET</sequence>
<keyword evidence="7" id="KW-0654">Proteoglycan</keyword>
<dbReference type="Proteomes" id="UP000261540">
    <property type="component" value="Unplaced"/>
</dbReference>
<evidence type="ECO:0000256" key="10">
    <source>
        <dbReference type="ARBA" id="ARBA00023180"/>
    </source>
</evidence>
<dbReference type="GO" id="GO:0009986">
    <property type="term" value="C:cell surface"/>
    <property type="evidence" value="ECO:0007669"/>
    <property type="project" value="TreeGrafter"/>
</dbReference>
<evidence type="ECO:0000256" key="5">
    <source>
        <dbReference type="ARBA" id="ARBA00022692"/>
    </source>
</evidence>
<dbReference type="GO" id="GO:0016020">
    <property type="term" value="C:membrane"/>
    <property type="evidence" value="ECO:0007669"/>
    <property type="project" value="UniProtKB-SubCell"/>
</dbReference>
<feature type="domain" description="Syndecan/Neurexin" evidence="14">
    <location>
        <begin position="6"/>
        <end position="57"/>
    </location>
</feature>
<dbReference type="PANTHER" id="PTHR10915">
    <property type="entry name" value="SYNDECAN"/>
    <property type="match status" value="1"/>
</dbReference>
<keyword evidence="9 13" id="KW-0472">Membrane</keyword>
<evidence type="ECO:0000256" key="9">
    <source>
        <dbReference type="ARBA" id="ARBA00023136"/>
    </source>
</evidence>
<evidence type="ECO:0000256" key="3">
    <source>
        <dbReference type="ARBA" id="ARBA00010241"/>
    </source>
</evidence>
<reference evidence="15" key="1">
    <citation type="submission" date="2025-08" db="UniProtKB">
        <authorList>
            <consortium name="Ensembl"/>
        </authorList>
    </citation>
    <scope>IDENTIFICATION</scope>
</reference>
<evidence type="ECO:0000256" key="1">
    <source>
        <dbReference type="ARBA" id="ARBA00004479"/>
    </source>
</evidence>
<evidence type="ECO:0000313" key="16">
    <source>
        <dbReference type="Proteomes" id="UP000261540"/>
    </source>
</evidence>
<dbReference type="GO" id="GO:0016477">
    <property type="term" value="P:cell migration"/>
    <property type="evidence" value="ECO:0007669"/>
    <property type="project" value="TreeGrafter"/>
</dbReference>
<evidence type="ECO:0000256" key="7">
    <source>
        <dbReference type="ARBA" id="ARBA00022974"/>
    </source>
</evidence>
<keyword evidence="8 13" id="KW-1133">Transmembrane helix</keyword>
<reference evidence="15" key="2">
    <citation type="submission" date="2025-09" db="UniProtKB">
        <authorList>
            <consortium name="Ensembl"/>
        </authorList>
    </citation>
    <scope>IDENTIFICATION</scope>
</reference>
<dbReference type="InterPro" id="IPR001050">
    <property type="entry name" value="Syndecan"/>
</dbReference>
<keyword evidence="5 13" id="KW-0812">Transmembrane</keyword>
<evidence type="ECO:0000256" key="8">
    <source>
        <dbReference type="ARBA" id="ARBA00022989"/>
    </source>
</evidence>
<organism evidence="15 16">
    <name type="scientific">Paramormyrops kingsleyae</name>
    <dbReference type="NCBI Taxonomy" id="1676925"/>
    <lineage>
        <taxon>Eukaryota</taxon>
        <taxon>Metazoa</taxon>
        <taxon>Chordata</taxon>
        <taxon>Craniata</taxon>
        <taxon>Vertebrata</taxon>
        <taxon>Euteleostomi</taxon>
        <taxon>Actinopterygii</taxon>
        <taxon>Neopterygii</taxon>
        <taxon>Teleostei</taxon>
        <taxon>Osteoglossocephala</taxon>
        <taxon>Osteoglossomorpha</taxon>
        <taxon>Osteoglossiformes</taxon>
        <taxon>Mormyridae</taxon>
        <taxon>Paramormyrops</taxon>
    </lineage>
</organism>
<accession>A0A3B3RJA0</accession>
<evidence type="ECO:0000256" key="13">
    <source>
        <dbReference type="SAM" id="Phobius"/>
    </source>
</evidence>
<evidence type="ECO:0000259" key="14">
    <source>
        <dbReference type="Pfam" id="PF01034"/>
    </source>
</evidence>
<evidence type="ECO:0000256" key="11">
    <source>
        <dbReference type="ARBA" id="ARBA00023207"/>
    </source>
</evidence>
<dbReference type="Pfam" id="PF01034">
    <property type="entry name" value="Syndecan"/>
    <property type="match status" value="1"/>
</dbReference>
<dbReference type="PANTHER" id="PTHR10915:SF5">
    <property type="entry name" value="SYNDECAN-1"/>
    <property type="match status" value="1"/>
</dbReference>
<keyword evidence="11" id="KW-0357">Heparan sulfate</keyword>
<comment type="similarity">
    <text evidence="3">Belongs to the neurexin family.</text>
</comment>
<comment type="similarity">
    <text evidence="2">Belongs to the syndecan proteoglycan family.</text>
</comment>
<proteinExistence type="inferred from homology"/>
<feature type="region of interest" description="Disordered" evidence="12">
    <location>
        <begin position="35"/>
        <end position="61"/>
    </location>
</feature>
<evidence type="ECO:0000256" key="6">
    <source>
        <dbReference type="ARBA" id="ARBA00022729"/>
    </source>
</evidence>
<dbReference type="STRING" id="1676925.ENSPKIP00000018408"/>
<evidence type="ECO:0000313" key="15">
    <source>
        <dbReference type="Ensembl" id="ENSPKIP00000018408.1"/>
    </source>
</evidence>
<evidence type="ECO:0000256" key="12">
    <source>
        <dbReference type="SAM" id="MobiDB-lite"/>
    </source>
</evidence>
<keyword evidence="16" id="KW-1185">Reference proteome</keyword>
<dbReference type="AlphaFoldDB" id="A0A3B3RJA0"/>
<dbReference type="InterPro" id="IPR027789">
    <property type="entry name" value="Syndecan/Neurexin_dom"/>
</dbReference>
<keyword evidence="6" id="KW-0732">Signal</keyword>
<name>A0A3B3RJA0_9TELE</name>
<comment type="subcellular location">
    <subcellularLocation>
        <location evidence="1">Membrane</location>
        <topology evidence="1">Single-pass type I membrane protein</topology>
    </subcellularLocation>
</comment>